<sequence length="509" mass="58056">MATIASSIRDLSSVEKIFHKEVYTSRRNGIVFAVNYSSNKCESERWSDDITLSNLRDSRLFDGQISNALEAMIKENVELCVTITDDRKFAPTEIIRYDDVVIHIEFKTYKDELIECQNGIPPYILRNILENNKFEFGRPLWELIIVDYTMVILHCHEVMFDLFAAANFHLKFQKALSQFPKDTHALDILFVYEGNELQLSKTNFDGMSQISVSPVQSLPLQCISVLKGAYRTTVKKSLNVIRRNFVANNQITTYESSKSDVFKSMFNPNTLCGTTVSGSLNAERLASLLELTSSENVCMTSVLCAITLLSLKPLIRKFNGSITFVVPIDIREKLEIFDLGVSYTNLMVECPLSFINDKDFQHTVSDGNIKSLHKIDPNSPDYPEMLLEYQFKQLTSHVMNSLKEKKQAWQKRRFDMSSLKGKKLRRSNKIIRGKFIEINLVDMGEAQDGQFHTKNVNFTSSLGSKCLISVSCAILRGVGMNIFMHYPESNDMDAFVECFQILLEDLAKK</sequence>
<dbReference type="PANTHER" id="PTHR28037:SF2">
    <property type="entry name" value="ACR018CP"/>
    <property type="match status" value="1"/>
</dbReference>
<organism evidence="1 2">
    <name type="scientific">Eremothecium cymbalariae (strain CBS 270.75 / DBVPG 7215 / KCTC 17166 / NRRL Y-17582)</name>
    <name type="common">Yeast</name>
    <dbReference type="NCBI Taxonomy" id="931890"/>
    <lineage>
        <taxon>Eukaryota</taxon>
        <taxon>Fungi</taxon>
        <taxon>Dikarya</taxon>
        <taxon>Ascomycota</taxon>
        <taxon>Saccharomycotina</taxon>
        <taxon>Saccharomycetes</taxon>
        <taxon>Saccharomycetales</taxon>
        <taxon>Saccharomycetaceae</taxon>
        <taxon>Eremothecium</taxon>
    </lineage>
</organism>
<dbReference type="FunCoup" id="G8JQW1">
    <property type="interactions" value="3"/>
</dbReference>
<dbReference type="OrthoDB" id="4040999at2759"/>
<name>G8JQW1_ERECY</name>
<dbReference type="InterPro" id="IPR052058">
    <property type="entry name" value="Alcohol_O-acetyltransferase"/>
</dbReference>
<keyword evidence="2" id="KW-1185">Reference proteome</keyword>
<evidence type="ECO:0000313" key="2">
    <source>
        <dbReference type="Proteomes" id="UP000006790"/>
    </source>
</evidence>
<gene>
    <name evidence="1" type="ordered locus">Ecym_3011</name>
</gene>
<accession>G8JQW1</accession>
<dbReference type="AlphaFoldDB" id="G8JQW1"/>
<dbReference type="PANTHER" id="PTHR28037">
    <property type="entry name" value="ALCOHOL O-ACETYLTRANSFERASE 1-RELATED"/>
    <property type="match status" value="1"/>
</dbReference>
<proteinExistence type="predicted"/>
<dbReference type="OMA" id="MRAWRRN"/>
<dbReference type="GeneID" id="11472053"/>
<dbReference type="KEGG" id="erc:Ecym_3011"/>
<evidence type="ECO:0008006" key="3">
    <source>
        <dbReference type="Google" id="ProtNLM"/>
    </source>
</evidence>
<protein>
    <recommendedName>
        <fullName evidence="3">Alcohol acetyltransferase</fullName>
    </recommendedName>
</protein>
<dbReference type="RefSeq" id="XP_003645347.1">
    <property type="nucleotide sequence ID" value="XM_003645299.1"/>
</dbReference>
<reference evidence="2" key="1">
    <citation type="journal article" date="2012" name="G3 (Bethesda)">
        <title>Pichia sorbitophila, an interspecies yeast hybrid reveals early steps of genome resolution following polyploidization.</title>
        <authorList>
            <person name="Leh Louis V."/>
            <person name="Despons L."/>
            <person name="Friedrich A."/>
            <person name="Martin T."/>
            <person name="Durrens P."/>
            <person name="Casaregola S."/>
            <person name="Neuveglise C."/>
            <person name="Fairhead C."/>
            <person name="Marck C."/>
            <person name="Cruz J.A."/>
            <person name="Straub M.L."/>
            <person name="Kugler V."/>
            <person name="Sacerdot C."/>
            <person name="Uzunov Z."/>
            <person name="Thierry A."/>
            <person name="Weiss S."/>
            <person name="Bleykasten C."/>
            <person name="De Montigny J."/>
            <person name="Jacques N."/>
            <person name="Jung P."/>
            <person name="Lemaire M."/>
            <person name="Mallet S."/>
            <person name="Morel G."/>
            <person name="Richard G.F."/>
            <person name="Sarkar A."/>
            <person name="Savel G."/>
            <person name="Schacherer J."/>
            <person name="Seret M.L."/>
            <person name="Talla E."/>
            <person name="Samson G."/>
            <person name="Jubin C."/>
            <person name="Poulain J."/>
            <person name="Vacherie B."/>
            <person name="Barbe V."/>
            <person name="Pelletier E."/>
            <person name="Sherman D.J."/>
            <person name="Westhof E."/>
            <person name="Weissenbach J."/>
            <person name="Baret P.V."/>
            <person name="Wincker P."/>
            <person name="Gaillardin C."/>
            <person name="Dujon B."/>
            <person name="Souciet J.L."/>
        </authorList>
    </citation>
    <scope>NUCLEOTIDE SEQUENCE [LARGE SCALE GENOMIC DNA]</scope>
    <source>
        <strain evidence="2">CBS 270.75 / DBVPG 7215 / KCTC 17166 / NRRL Y-17582</strain>
    </source>
</reference>
<evidence type="ECO:0000313" key="1">
    <source>
        <dbReference type="EMBL" id="AET38530.1"/>
    </source>
</evidence>
<dbReference type="eggNOG" id="ENOG502QWRD">
    <property type="taxonomic scope" value="Eukaryota"/>
</dbReference>
<dbReference type="GO" id="GO:0008080">
    <property type="term" value="F:N-acetyltransferase activity"/>
    <property type="evidence" value="ECO:0007669"/>
    <property type="project" value="TreeGrafter"/>
</dbReference>
<dbReference type="HOGENOM" id="CLU_520828_0_0_1"/>
<dbReference type="Proteomes" id="UP000006790">
    <property type="component" value="Chromosome 3"/>
</dbReference>
<dbReference type="InParanoid" id="G8JQW1"/>
<dbReference type="EMBL" id="CP002499">
    <property type="protein sequence ID" value="AET38530.1"/>
    <property type="molecule type" value="Genomic_DNA"/>
</dbReference>